<evidence type="ECO:0000256" key="2">
    <source>
        <dbReference type="ARBA" id="ARBA00022525"/>
    </source>
</evidence>
<evidence type="ECO:0000313" key="4">
    <source>
        <dbReference type="Proteomes" id="UP000695022"/>
    </source>
</evidence>
<evidence type="ECO:0000256" key="3">
    <source>
        <dbReference type="SAM" id="SignalP"/>
    </source>
</evidence>
<protein>
    <submittedName>
        <fullName evidence="5">Diuretic hormone class 2-like</fullName>
    </submittedName>
</protein>
<gene>
    <name evidence="5" type="primary">LOC106816857</name>
</gene>
<dbReference type="GeneID" id="106816857"/>
<proteinExistence type="predicted"/>
<dbReference type="PANTHER" id="PTHR41146:SF1">
    <property type="entry name" value="DIURETIC HORMONE CLASS 2"/>
    <property type="match status" value="1"/>
</dbReference>
<accession>A0ABM1EXR5</accession>
<dbReference type="RefSeq" id="XP_014676986.1">
    <property type="nucleotide sequence ID" value="XM_014821500.1"/>
</dbReference>
<comment type="subcellular location">
    <subcellularLocation>
        <location evidence="1">Secreted</location>
    </subcellularLocation>
</comment>
<dbReference type="InterPro" id="IPR034439">
    <property type="entry name" value="DH2-like"/>
</dbReference>
<keyword evidence="3" id="KW-0732">Signal</keyword>
<feature type="signal peptide" evidence="3">
    <location>
        <begin position="1"/>
        <end position="19"/>
    </location>
</feature>
<dbReference type="PANTHER" id="PTHR41146">
    <property type="entry name" value="DIURETIC HORMONE CLASS 2"/>
    <property type="match status" value="1"/>
</dbReference>
<keyword evidence="4" id="KW-1185">Reference proteome</keyword>
<evidence type="ECO:0000256" key="1">
    <source>
        <dbReference type="ARBA" id="ARBA00004613"/>
    </source>
</evidence>
<sequence>MGLALLLAVICIALPQVSAAAAGDRAKRDASIAEYIRALMEQLVQSEQENQQYKRAGIDMGFHRGYSGNQVAKHLLGLAAANYEGGPGKRR</sequence>
<evidence type="ECO:0000313" key="5">
    <source>
        <dbReference type="RefSeq" id="XP_014676986.1"/>
    </source>
</evidence>
<feature type="chain" id="PRO_5046926446" evidence="3">
    <location>
        <begin position="20"/>
        <end position="91"/>
    </location>
</feature>
<name>A0ABM1EXR5_PRICU</name>
<reference evidence="5" key="1">
    <citation type="submission" date="2025-08" db="UniProtKB">
        <authorList>
            <consortium name="RefSeq"/>
        </authorList>
    </citation>
    <scope>IDENTIFICATION</scope>
</reference>
<keyword evidence="2" id="KW-0964">Secreted</keyword>
<organism evidence="4 5">
    <name type="scientific">Priapulus caudatus</name>
    <name type="common">Priapulid worm</name>
    <dbReference type="NCBI Taxonomy" id="37621"/>
    <lineage>
        <taxon>Eukaryota</taxon>
        <taxon>Metazoa</taxon>
        <taxon>Ecdysozoa</taxon>
        <taxon>Scalidophora</taxon>
        <taxon>Priapulida</taxon>
        <taxon>Priapulimorpha</taxon>
        <taxon>Priapulimorphida</taxon>
        <taxon>Priapulidae</taxon>
        <taxon>Priapulus</taxon>
    </lineage>
</organism>
<dbReference type="Proteomes" id="UP000695022">
    <property type="component" value="Unplaced"/>
</dbReference>